<name>A0AAJ2LXN7_9MICO</name>
<comment type="caution">
    <text evidence="2">The sequence shown here is derived from an EMBL/GenBank/DDBJ whole genome shotgun (WGS) entry which is preliminary data.</text>
</comment>
<sequence>MFLSRRIAAFAVAGGVFLLAGCGGAAVPSDGPLGIHPRPDAGMDALISGVLRTDAGCVRIESPTGAGEDVALTFPSGDAEMDGDALVWRGDTYVDGEEVFFGGGFSAVDGYLPDGCRGLELFVVSPF</sequence>
<dbReference type="PROSITE" id="PS51257">
    <property type="entry name" value="PROKAR_LIPOPROTEIN"/>
    <property type="match status" value="1"/>
</dbReference>
<evidence type="ECO:0000313" key="3">
    <source>
        <dbReference type="Proteomes" id="UP001183582"/>
    </source>
</evidence>
<evidence type="ECO:0000313" key="2">
    <source>
        <dbReference type="EMBL" id="MDS0244573.1"/>
    </source>
</evidence>
<feature type="signal peptide" evidence="1">
    <location>
        <begin position="1"/>
        <end position="25"/>
    </location>
</feature>
<evidence type="ECO:0008006" key="4">
    <source>
        <dbReference type="Google" id="ProtNLM"/>
    </source>
</evidence>
<feature type="chain" id="PRO_5042520879" description="C-type lysozyme inhibitor domain-containing protein" evidence="1">
    <location>
        <begin position="26"/>
        <end position="127"/>
    </location>
</feature>
<protein>
    <recommendedName>
        <fullName evidence="4">C-type lysozyme inhibitor domain-containing protein</fullName>
    </recommendedName>
</protein>
<gene>
    <name evidence="2" type="ORF">KZC50_02980</name>
</gene>
<keyword evidence="1" id="KW-0732">Signal</keyword>
<proteinExistence type="predicted"/>
<dbReference type="GeneID" id="301457158"/>
<dbReference type="Proteomes" id="UP001183582">
    <property type="component" value="Unassembled WGS sequence"/>
</dbReference>
<dbReference type="RefSeq" id="WP_310890574.1">
    <property type="nucleotide sequence ID" value="NZ_BAAAGR010000001.1"/>
</dbReference>
<organism evidence="2 3">
    <name type="scientific">Microbacterium aurantiacum</name>
    <dbReference type="NCBI Taxonomy" id="162393"/>
    <lineage>
        <taxon>Bacteria</taxon>
        <taxon>Bacillati</taxon>
        <taxon>Actinomycetota</taxon>
        <taxon>Actinomycetes</taxon>
        <taxon>Micrococcales</taxon>
        <taxon>Microbacteriaceae</taxon>
        <taxon>Microbacterium</taxon>
    </lineage>
</organism>
<dbReference type="EMBL" id="JAHWXH010000001">
    <property type="protein sequence ID" value="MDS0244573.1"/>
    <property type="molecule type" value="Genomic_DNA"/>
</dbReference>
<reference evidence="2 3" key="1">
    <citation type="submission" date="2021-06" db="EMBL/GenBank/DDBJ databases">
        <title>Genome-based taxonomic framework of Microbacterium strains isolated from marine environment, the description of four new species and reclassification of four preexisting species.</title>
        <authorList>
            <person name="Lee S.D."/>
            <person name="Kim S.-M."/>
            <person name="Byeon Y.-S."/>
            <person name="Yang H.L."/>
            <person name="Kim I.S."/>
        </authorList>
    </citation>
    <scope>NUCLEOTIDE SEQUENCE [LARGE SCALE GENOMIC DNA]</scope>
    <source>
        <strain evidence="2 3">KACC 20514</strain>
    </source>
</reference>
<evidence type="ECO:0000256" key="1">
    <source>
        <dbReference type="SAM" id="SignalP"/>
    </source>
</evidence>
<dbReference type="AlphaFoldDB" id="A0AAJ2LXN7"/>
<accession>A0AAJ2LXN7</accession>